<feature type="signal peptide" evidence="1">
    <location>
        <begin position="1"/>
        <end position="16"/>
    </location>
</feature>
<gene>
    <name evidence="2" type="ORF">X975_27124</name>
</gene>
<sequence length="218" mass="24569">MIGFLSLLSVASLALADPFAFGFANVLPPYGIPVVSPELEKELGIEKSIGKEIAFEKSWPWLEKDFAFDKGVGVGIGLGKEFEFEKGFGLGAEKGIGIEKAFEFEKAFPWLLYEKYFGIGKKISFEQALAYELYKLYGWYGLWVAKELERRFMIAKELGLIGREIEFQEAISLGLFKGIGLDKVFESARKAIGAEKTFEIAKEFSFEKPPFNFGFKKF</sequence>
<dbReference type="EMBL" id="KK120847">
    <property type="protein sequence ID" value="KFM79202.1"/>
    <property type="molecule type" value="Genomic_DNA"/>
</dbReference>
<keyword evidence="1" id="KW-0732">Signal</keyword>
<dbReference type="Proteomes" id="UP000054359">
    <property type="component" value="Unassembled WGS sequence"/>
</dbReference>
<feature type="non-terminal residue" evidence="2">
    <location>
        <position position="218"/>
    </location>
</feature>
<proteinExistence type="predicted"/>
<evidence type="ECO:0000313" key="2">
    <source>
        <dbReference type="EMBL" id="KFM79202.1"/>
    </source>
</evidence>
<accession>A0A087UPB3</accession>
<name>A0A087UPB3_STEMI</name>
<dbReference type="OrthoDB" id="6426631at2759"/>
<evidence type="ECO:0000313" key="3">
    <source>
        <dbReference type="Proteomes" id="UP000054359"/>
    </source>
</evidence>
<organism evidence="2 3">
    <name type="scientific">Stegodyphus mimosarum</name>
    <name type="common">African social velvet spider</name>
    <dbReference type="NCBI Taxonomy" id="407821"/>
    <lineage>
        <taxon>Eukaryota</taxon>
        <taxon>Metazoa</taxon>
        <taxon>Ecdysozoa</taxon>
        <taxon>Arthropoda</taxon>
        <taxon>Chelicerata</taxon>
        <taxon>Arachnida</taxon>
        <taxon>Araneae</taxon>
        <taxon>Araneomorphae</taxon>
        <taxon>Entelegynae</taxon>
        <taxon>Eresoidea</taxon>
        <taxon>Eresidae</taxon>
        <taxon>Stegodyphus</taxon>
    </lineage>
</organism>
<dbReference type="AlphaFoldDB" id="A0A087UPB3"/>
<keyword evidence="3" id="KW-1185">Reference proteome</keyword>
<protein>
    <submittedName>
        <fullName evidence="2">Uncharacterized protein</fullName>
    </submittedName>
</protein>
<reference evidence="2 3" key="1">
    <citation type="submission" date="2013-11" db="EMBL/GenBank/DDBJ databases">
        <title>Genome sequencing of Stegodyphus mimosarum.</title>
        <authorList>
            <person name="Bechsgaard J."/>
        </authorList>
    </citation>
    <scope>NUCLEOTIDE SEQUENCE [LARGE SCALE GENOMIC DNA]</scope>
</reference>
<feature type="chain" id="PRO_5001830828" evidence="1">
    <location>
        <begin position="17"/>
        <end position="218"/>
    </location>
</feature>
<evidence type="ECO:0000256" key="1">
    <source>
        <dbReference type="SAM" id="SignalP"/>
    </source>
</evidence>
<dbReference type="OMA" id="MDKSWPF"/>